<proteinExistence type="inferred from homology"/>
<evidence type="ECO:0000256" key="5">
    <source>
        <dbReference type="ARBA" id="ARBA00022670"/>
    </source>
</evidence>
<keyword evidence="4 11" id="KW-0963">Cytoplasm</keyword>
<sequence>MEGIRQRLSSTSNPSTLDDVTSLDSWTDALINSDTYDLRDNTDHRQSSRGAGSSSCSSRLTEYTPQYSPRKDTITNVQKSNRHKDINTIAGRLESECKILNDSVVATSSTSGKNQVLNQPNSFLKSGATSDRYKSKPQYDKHSHVNSHRPVPGQMSQSMGSLDSYLTRRGHDHVTNGHTHNNHSPHHGARNSQMSRSVNGEFGSDGNDLLMRRFGTESEKVKTKLQSAWNNMKYGWTLKTKTSFKNDSAIILLGKWYHVRPPEEESSNPHHPKVPSLEEFKQDFSTRLWFTYRREFTPLPGTNYTTDCGWGCMIRSCQCLIAQALIQHFLGREWRIYDNQQRDQEVFHREIIRWFSDIATDNSPFSIYKLVEIGKKNGKEPGDWYGPASVAHIFREALTKACRTIPLLSELCIYVAQDCTIYKQDILDLCTARRRSSSRLDQSVGESSIHEWNRSVIILVPVRLGGESLNEIYIPCVKQILSQENCIGIIGGKPKHSLYFLGWQDDKLIYLDPHYCQDVVDTSDQNFPIQSFHCMSPRKLPFNKMDPSCTIGFYCQNETDFDNFIAQVKQMLIPKKQQGMYPLFVFENGRGSDISGEVLPEEQGFLRVRHYHVGEDGRVRSSTTESEDFVILN</sequence>
<evidence type="ECO:0000256" key="1">
    <source>
        <dbReference type="ARBA" id="ARBA00004496"/>
    </source>
</evidence>
<dbReference type="PANTHER" id="PTHR22624">
    <property type="entry name" value="CYSTEINE PROTEASE ATG4"/>
    <property type="match status" value="1"/>
</dbReference>
<dbReference type="EC" id="3.4.22.-" evidence="11"/>
<keyword evidence="9 11" id="KW-0072">Autophagy</keyword>
<comment type="subcellular location">
    <subcellularLocation>
        <location evidence="1 11">Cytoplasm</location>
    </subcellularLocation>
</comment>
<feature type="compositionally biased region" description="Polar residues" evidence="12">
    <location>
        <begin position="111"/>
        <end position="129"/>
    </location>
</feature>
<evidence type="ECO:0000256" key="4">
    <source>
        <dbReference type="ARBA" id="ARBA00022490"/>
    </source>
</evidence>
<feature type="compositionally biased region" description="Basic residues" evidence="12">
    <location>
        <begin position="180"/>
        <end position="189"/>
    </location>
</feature>
<dbReference type="PANTHER" id="PTHR22624:SF52">
    <property type="entry name" value="CYSTEINE PROTEASE"/>
    <property type="match status" value="1"/>
</dbReference>
<keyword evidence="6 11" id="KW-0378">Hydrolase</keyword>
<evidence type="ECO:0000256" key="2">
    <source>
        <dbReference type="ARBA" id="ARBA00010958"/>
    </source>
</evidence>
<dbReference type="Proteomes" id="UP001347796">
    <property type="component" value="Unassembled WGS sequence"/>
</dbReference>
<comment type="catalytic activity">
    <reaction evidence="10">
        <text>[protein]-C-terminal L-amino acid-glycyl-phosphatidylethanolamide + H2O = [protein]-C-terminal L-amino acid-glycine + a 1,2-diacyl-sn-glycero-3-phosphoethanolamine</text>
        <dbReference type="Rhea" id="RHEA:67548"/>
        <dbReference type="Rhea" id="RHEA-COMP:17323"/>
        <dbReference type="Rhea" id="RHEA-COMP:17324"/>
        <dbReference type="ChEBI" id="CHEBI:15377"/>
        <dbReference type="ChEBI" id="CHEBI:64612"/>
        <dbReference type="ChEBI" id="CHEBI:172940"/>
        <dbReference type="ChEBI" id="CHEBI:172941"/>
    </reaction>
    <physiologicalReaction direction="left-to-right" evidence="10">
        <dbReference type="Rhea" id="RHEA:67549"/>
    </physiologicalReaction>
</comment>
<dbReference type="SUPFAM" id="SSF54001">
    <property type="entry name" value="Cysteine proteinases"/>
    <property type="match status" value="1"/>
</dbReference>
<dbReference type="GO" id="GO:0000045">
    <property type="term" value="P:autophagosome assembly"/>
    <property type="evidence" value="ECO:0007669"/>
    <property type="project" value="TreeGrafter"/>
</dbReference>
<evidence type="ECO:0000313" key="15">
    <source>
        <dbReference type="Proteomes" id="UP001347796"/>
    </source>
</evidence>
<dbReference type="GO" id="GO:0019786">
    <property type="term" value="F:protein-phosphatidylethanolamide deconjugating activity"/>
    <property type="evidence" value="ECO:0007669"/>
    <property type="project" value="InterPro"/>
</dbReference>
<keyword evidence="3" id="KW-0813">Transport</keyword>
<feature type="domain" description="Peptidase C54 catalytic" evidence="13">
    <location>
        <begin position="278"/>
        <end position="566"/>
    </location>
</feature>
<evidence type="ECO:0000259" key="13">
    <source>
        <dbReference type="Pfam" id="PF03416"/>
    </source>
</evidence>
<evidence type="ECO:0000256" key="8">
    <source>
        <dbReference type="ARBA" id="ARBA00022927"/>
    </source>
</evidence>
<dbReference type="GO" id="GO:0005737">
    <property type="term" value="C:cytoplasm"/>
    <property type="evidence" value="ECO:0007669"/>
    <property type="project" value="UniProtKB-SubCell"/>
</dbReference>
<comment type="similarity">
    <text evidence="2 11">Belongs to the peptidase C54 family.</text>
</comment>
<dbReference type="EMBL" id="JAZGQO010000003">
    <property type="protein sequence ID" value="KAK6188405.1"/>
    <property type="molecule type" value="Genomic_DNA"/>
</dbReference>
<dbReference type="GO" id="GO:0015031">
    <property type="term" value="P:protein transport"/>
    <property type="evidence" value="ECO:0007669"/>
    <property type="project" value="UniProtKB-KW"/>
</dbReference>
<accession>A0AAN8K9N8</accession>
<dbReference type="InterPro" id="IPR005078">
    <property type="entry name" value="Peptidase_C54"/>
</dbReference>
<evidence type="ECO:0000256" key="11">
    <source>
        <dbReference type="RuleBase" id="RU363115"/>
    </source>
</evidence>
<keyword evidence="15" id="KW-1185">Reference proteome</keyword>
<reference evidence="14 15" key="1">
    <citation type="submission" date="2024-01" db="EMBL/GenBank/DDBJ databases">
        <title>The genome of the rayed Mediterranean limpet Patella caerulea (Linnaeus, 1758).</title>
        <authorList>
            <person name="Anh-Thu Weber A."/>
            <person name="Halstead-Nussloch G."/>
        </authorList>
    </citation>
    <scope>NUCLEOTIDE SEQUENCE [LARGE SCALE GENOMIC DNA]</scope>
    <source>
        <strain evidence="14">AATW-2023a</strain>
        <tissue evidence="14">Whole specimen</tissue>
    </source>
</reference>
<evidence type="ECO:0000313" key="14">
    <source>
        <dbReference type="EMBL" id="KAK6188405.1"/>
    </source>
</evidence>
<dbReference type="InterPro" id="IPR038765">
    <property type="entry name" value="Papain-like_cys_pep_sf"/>
</dbReference>
<dbReference type="GO" id="GO:0000423">
    <property type="term" value="P:mitophagy"/>
    <property type="evidence" value="ECO:0007669"/>
    <property type="project" value="TreeGrafter"/>
</dbReference>
<evidence type="ECO:0000256" key="7">
    <source>
        <dbReference type="ARBA" id="ARBA00022807"/>
    </source>
</evidence>
<evidence type="ECO:0000256" key="12">
    <source>
        <dbReference type="SAM" id="MobiDB-lite"/>
    </source>
</evidence>
<comment type="caution">
    <text evidence="14">The sequence shown here is derived from an EMBL/GenBank/DDBJ whole genome shotgun (WGS) entry which is preliminary data.</text>
</comment>
<name>A0AAN8K9N8_PATCE</name>
<dbReference type="GO" id="GO:0034727">
    <property type="term" value="P:piecemeal microautophagy of the nucleus"/>
    <property type="evidence" value="ECO:0007669"/>
    <property type="project" value="TreeGrafter"/>
</dbReference>
<keyword evidence="5 11" id="KW-0645">Protease</keyword>
<evidence type="ECO:0000256" key="10">
    <source>
        <dbReference type="ARBA" id="ARBA00029362"/>
    </source>
</evidence>
<feature type="region of interest" description="Disordered" evidence="12">
    <location>
        <begin position="38"/>
        <end position="70"/>
    </location>
</feature>
<organism evidence="14 15">
    <name type="scientific">Patella caerulea</name>
    <name type="common">Rayed Mediterranean limpet</name>
    <dbReference type="NCBI Taxonomy" id="87958"/>
    <lineage>
        <taxon>Eukaryota</taxon>
        <taxon>Metazoa</taxon>
        <taxon>Spiralia</taxon>
        <taxon>Lophotrochozoa</taxon>
        <taxon>Mollusca</taxon>
        <taxon>Gastropoda</taxon>
        <taxon>Patellogastropoda</taxon>
        <taxon>Patelloidea</taxon>
        <taxon>Patellidae</taxon>
        <taxon>Patella</taxon>
    </lineage>
</organism>
<dbReference type="GO" id="GO:0035973">
    <property type="term" value="P:aggrephagy"/>
    <property type="evidence" value="ECO:0007669"/>
    <property type="project" value="TreeGrafter"/>
</dbReference>
<gene>
    <name evidence="14" type="ORF">SNE40_004584</name>
</gene>
<protein>
    <recommendedName>
        <fullName evidence="11">Cysteine protease</fullName>
        <ecNumber evidence="11">3.4.22.-</ecNumber>
    </recommendedName>
</protein>
<keyword evidence="7" id="KW-0788">Thiol protease</keyword>
<keyword evidence="8 11" id="KW-0653">Protein transport</keyword>
<comment type="function">
    <text evidence="11">Cysteine protease that plays a key role in autophagy by mediating both proteolytic activation and delipidation of ATG8 family proteins.</text>
</comment>
<dbReference type="GO" id="GO:0004197">
    <property type="term" value="F:cysteine-type endopeptidase activity"/>
    <property type="evidence" value="ECO:0007669"/>
    <property type="project" value="TreeGrafter"/>
</dbReference>
<dbReference type="InterPro" id="IPR046792">
    <property type="entry name" value="Peptidase_C54_cat"/>
</dbReference>
<dbReference type="GO" id="GO:0016485">
    <property type="term" value="P:protein processing"/>
    <property type="evidence" value="ECO:0007669"/>
    <property type="project" value="TreeGrafter"/>
</dbReference>
<feature type="region of interest" description="Disordered" evidence="12">
    <location>
        <begin position="111"/>
        <end position="204"/>
    </location>
</feature>
<evidence type="ECO:0000256" key="6">
    <source>
        <dbReference type="ARBA" id="ARBA00022801"/>
    </source>
</evidence>
<feature type="compositionally biased region" description="Low complexity" evidence="12">
    <location>
        <begin position="48"/>
        <end position="59"/>
    </location>
</feature>
<evidence type="ECO:0000256" key="9">
    <source>
        <dbReference type="ARBA" id="ARBA00023006"/>
    </source>
</evidence>
<dbReference type="Pfam" id="PF03416">
    <property type="entry name" value="Peptidase_C54"/>
    <property type="match status" value="1"/>
</dbReference>
<dbReference type="AlphaFoldDB" id="A0AAN8K9N8"/>
<feature type="compositionally biased region" description="Basic and acidic residues" evidence="12">
    <location>
        <begin position="131"/>
        <end position="143"/>
    </location>
</feature>
<evidence type="ECO:0000256" key="3">
    <source>
        <dbReference type="ARBA" id="ARBA00022448"/>
    </source>
</evidence>